<evidence type="ECO:0000259" key="2">
    <source>
        <dbReference type="PROSITE" id="PS50234"/>
    </source>
</evidence>
<dbReference type="OrthoDB" id="5756874at2"/>
<dbReference type="GO" id="GO:0046690">
    <property type="term" value="P:response to tellurium ion"/>
    <property type="evidence" value="ECO:0007669"/>
    <property type="project" value="UniProtKB-KW"/>
</dbReference>
<dbReference type="AlphaFoldDB" id="A0A0J1GLJ8"/>
<gene>
    <name evidence="3" type="ORF">ABT58_12655</name>
</gene>
<dbReference type="RefSeq" id="WP_047874763.1">
    <property type="nucleotide sequence ID" value="NZ_BMYC01000004.1"/>
</dbReference>
<evidence type="ECO:0000313" key="4">
    <source>
        <dbReference type="Proteomes" id="UP000036426"/>
    </source>
</evidence>
<dbReference type="InterPro" id="IPR051324">
    <property type="entry name" value="Stress/Tellurium_Resist"/>
</dbReference>
<dbReference type="Gene3D" id="2.60.60.30">
    <property type="entry name" value="sav2460 like domains"/>
    <property type="match status" value="1"/>
</dbReference>
<proteinExistence type="predicted"/>
<dbReference type="InterPro" id="IPR019303">
    <property type="entry name" value="vWA_TerF_C"/>
</dbReference>
<dbReference type="PANTHER" id="PTHR32097">
    <property type="entry name" value="CAMP-BINDING PROTEIN 1-RELATED"/>
    <property type="match status" value="1"/>
</dbReference>
<dbReference type="InterPro" id="IPR003325">
    <property type="entry name" value="TerD"/>
</dbReference>
<evidence type="ECO:0000313" key="3">
    <source>
        <dbReference type="EMBL" id="KLV00496.1"/>
    </source>
</evidence>
<sequence length="413" mass="45184">MNALQSGQNLVIDKNTFDVNVMIHAGVVDMNDIDVSAYLLASNKKVRSDADFIFYNQPTSEANAVSLKAIDGGFAFTFDVSRMPADVTSVPITVAIHSSHAFRDVSNVTISVANLFSFTPKNQSMSEKALILGEVYKHNDKWKFKASGMGFYGGLGPLAINYGVDVAGDPTEQPATTSVSLEKKIADNAPRLINLAKAATVSLEKNNLTQIKARVGFVLDCSGSMTRQFSSGHVQSVLDRIAVLATQFDDDMALDLWAFANKCKKCPDVTLQNLDGYIDSIRSKGFFASEIVKGLGFGNNEPPVLEAVLQHYQHTNIPAYVIFITDGGIYENKKIEKIVRDASDKPIFWQCVGLGGHGYGVLEKLDDMGGRVCDNADFFAIDDFATIKDEELYARLLNEFPAWLKDAKAKGIY</sequence>
<dbReference type="InterPro" id="IPR036465">
    <property type="entry name" value="vWFA_dom_sf"/>
</dbReference>
<dbReference type="CDD" id="cd06974">
    <property type="entry name" value="TerD_like"/>
    <property type="match status" value="1"/>
</dbReference>
<dbReference type="Gene3D" id="3.40.50.410">
    <property type="entry name" value="von Willebrand factor, type A domain"/>
    <property type="match status" value="1"/>
</dbReference>
<keyword evidence="4" id="KW-1185">Reference proteome</keyword>
<organism evidence="3 4">
    <name type="scientific">Photobacterium aphoticum</name>
    <dbReference type="NCBI Taxonomy" id="754436"/>
    <lineage>
        <taxon>Bacteria</taxon>
        <taxon>Pseudomonadati</taxon>
        <taxon>Pseudomonadota</taxon>
        <taxon>Gammaproteobacteria</taxon>
        <taxon>Vibrionales</taxon>
        <taxon>Vibrionaceae</taxon>
        <taxon>Photobacterium</taxon>
    </lineage>
</organism>
<dbReference type="PANTHER" id="PTHR32097:SF17">
    <property type="entry name" value="CAMP-BINDING PROTEIN 1-RELATED"/>
    <property type="match status" value="1"/>
</dbReference>
<feature type="domain" description="VWFA" evidence="2">
    <location>
        <begin position="214"/>
        <end position="396"/>
    </location>
</feature>
<dbReference type="Pfam" id="PF02342">
    <property type="entry name" value="TerD"/>
    <property type="match status" value="1"/>
</dbReference>
<dbReference type="SMART" id="SM00327">
    <property type="entry name" value="VWA"/>
    <property type="match status" value="1"/>
</dbReference>
<keyword evidence="1" id="KW-0778">Tellurium resistance</keyword>
<dbReference type="Proteomes" id="UP000036426">
    <property type="component" value="Unassembled WGS sequence"/>
</dbReference>
<name>A0A0J1GLJ8_9GAMM</name>
<accession>A0A0J1GLJ8</accession>
<dbReference type="EMBL" id="LDOV01000022">
    <property type="protein sequence ID" value="KLV00496.1"/>
    <property type="molecule type" value="Genomic_DNA"/>
</dbReference>
<dbReference type="PROSITE" id="PS50234">
    <property type="entry name" value="VWFA"/>
    <property type="match status" value="1"/>
</dbReference>
<evidence type="ECO:0000256" key="1">
    <source>
        <dbReference type="ARBA" id="ARBA00022686"/>
    </source>
</evidence>
<protein>
    <recommendedName>
        <fullName evidence="2">VWFA domain-containing protein</fullName>
    </recommendedName>
</protein>
<reference evidence="3 4" key="1">
    <citation type="submission" date="2015-05" db="EMBL/GenBank/DDBJ databases">
        <title>Photobacterium galathea sp. nov.</title>
        <authorList>
            <person name="Machado H."/>
            <person name="Gram L."/>
        </authorList>
    </citation>
    <scope>NUCLEOTIDE SEQUENCE [LARGE SCALE GENOMIC DNA]</scope>
    <source>
        <strain evidence="3 4">DSM 25995</strain>
    </source>
</reference>
<dbReference type="SUPFAM" id="SSF53300">
    <property type="entry name" value="vWA-like"/>
    <property type="match status" value="1"/>
</dbReference>
<dbReference type="InterPro" id="IPR002035">
    <property type="entry name" value="VWF_A"/>
</dbReference>
<dbReference type="PATRIC" id="fig|754436.4.peg.2692"/>
<dbReference type="Pfam" id="PF10138">
    <property type="entry name" value="vWA-TerF-like"/>
    <property type="match status" value="1"/>
</dbReference>
<comment type="caution">
    <text evidence="3">The sequence shown here is derived from an EMBL/GenBank/DDBJ whole genome shotgun (WGS) entry which is preliminary data.</text>
</comment>